<feature type="transmembrane region" description="Helical" evidence="1">
    <location>
        <begin position="528"/>
        <end position="549"/>
    </location>
</feature>
<evidence type="ECO:0000256" key="1">
    <source>
        <dbReference type="SAM" id="Phobius"/>
    </source>
</evidence>
<comment type="caution">
    <text evidence="4">The sequence shown here is derived from an EMBL/GenBank/DDBJ whole genome shotgun (WGS) entry which is preliminary data.</text>
</comment>
<dbReference type="Pfam" id="PF01757">
    <property type="entry name" value="Acyl_transf_3"/>
    <property type="match status" value="1"/>
</dbReference>
<feature type="chain" id="PRO_5043328419" description="Nose resistant-to-fluoxetine protein N-terminal domain-containing protein" evidence="2">
    <location>
        <begin position="20"/>
        <end position="738"/>
    </location>
</feature>
<feature type="transmembrane region" description="Helical" evidence="1">
    <location>
        <begin position="435"/>
        <end position="456"/>
    </location>
</feature>
<dbReference type="InterPro" id="IPR052728">
    <property type="entry name" value="O2_lipid_transport_reg"/>
</dbReference>
<dbReference type="PANTHER" id="PTHR11161">
    <property type="entry name" value="O-ACYLTRANSFERASE"/>
    <property type="match status" value="1"/>
</dbReference>
<keyword evidence="1" id="KW-1133">Transmembrane helix</keyword>
<dbReference type="InterPro" id="IPR002656">
    <property type="entry name" value="Acyl_transf_3_dom"/>
</dbReference>
<evidence type="ECO:0000313" key="5">
    <source>
        <dbReference type="Proteomes" id="UP001159042"/>
    </source>
</evidence>
<dbReference type="AlphaFoldDB" id="A0AAV8VXU3"/>
<dbReference type="InterPro" id="IPR006621">
    <property type="entry name" value="Nose-resist-to-fluoxetine_N"/>
</dbReference>
<sequence length="738" mass="83005">MSGFIVRLVVCATVIWCTARTTSEAATVTYTYNSSDLSYLSNGIQFPVAESEVQPLLGNDTYQNLPQMQWFSGLYDHFKWWTHLKGLDSERCRSDMMTYLQELSNATSWATKMYDASGRYTGQFFFGNDYWVGSKTLCEELTNVPTNPDVPPFDVHFYVAKIRININRQATPVTRQLNLGECLPRSCGVTGVRMLLAQEHNQGATVNIVGVREVPGDYSLLSDLKVHIVGGIGLITAALILVASLTEIILKRRSGSIESKDVEVTNNNQNNNNNNIVDEDKRMKRSTELVLKQDSDQKKKANNSTPVRLLLAFSAVNNGKKILSMDRVTLESIKCIHGLRFISIGWIILVHSYLEVFAVADNKNLRILTERSFMYQTISNATFSVDTFFFISGLLVTLIYFRTESKKEPPKKDVNSCEVVQKSISKFLLMVLYRIFRLTPPYLFILGANEIIIRYIHSHSVFTPAIIDHVNCDKYWWRNALYINNLYPRDEFCMLWSWYIANDTQFYVITSILLLIAVRGSKQVKFAAAAIGILMVSSWIISFIIAMKWEYVARVEEPFALFDELYDKPWLRIGPYLIGIIAGYMLFRVDCKISMSPIIVTVGWIASLACLASLVYGLGREGLFVPASAFYAALGHTAWGLSLAWITVACCTGYGGPLNSFLSCRLFLPLSRLTYCAYLVHPVIMCLTSFALDGPLHLHNAMAIVIFSGNAVLSILCAFAISVAFEAPAVNLLKIIFN</sequence>
<reference evidence="4 5" key="1">
    <citation type="journal article" date="2023" name="Insect Mol. Biol.">
        <title>Genome sequencing provides insights into the evolution of gene families encoding plant cell wall-degrading enzymes in longhorned beetles.</title>
        <authorList>
            <person name="Shin N.R."/>
            <person name="Okamura Y."/>
            <person name="Kirsch R."/>
            <person name="Pauchet Y."/>
        </authorList>
    </citation>
    <scope>NUCLEOTIDE SEQUENCE [LARGE SCALE GENOMIC DNA]</scope>
    <source>
        <strain evidence="4">EAD_L_NR</strain>
    </source>
</reference>
<evidence type="ECO:0000259" key="3">
    <source>
        <dbReference type="SMART" id="SM00703"/>
    </source>
</evidence>
<dbReference type="PANTHER" id="PTHR11161:SF69">
    <property type="entry name" value="NOSE RESISTANT TO FLUOXETINE PROTEIN 6-LIKE PROTEIN"/>
    <property type="match status" value="1"/>
</dbReference>
<protein>
    <recommendedName>
        <fullName evidence="3">Nose resistant-to-fluoxetine protein N-terminal domain-containing protein</fullName>
    </recommendedName>
</protein>
<dbReference type="GO" id="GO:0016747">
    <property type="term" value="F:acyltransferase activity, transferring groups other than amino-acyl groups"/>
    <property type="evidence" value="ECO:0007669"/>
    <property type="project" value="InterPro"/>
</dbReference>
<feature type="transmembrane region" description="Helical" evidence="1">
    <location>
        <begin position="341"/>
        <end position="360"/>
    </location>
</feature>
<feature type="transmembrane region" description="Helical" evidence="1">
    <location>
        <begin position="675"/>
        <end position="692"/>
    </location>
</feature>
<feature type="transmembrane region" description="Helical" evidence="1">
    <location>
        <begin position="380"/>
        <end position="401"/>
    </location>
</feature>
<keyword evidence="1" id="KW-0812">Transmembrane</keyword>
<feature type="signal peptide" evidence="2">
    <location>
        <begin position="1"/>
        <end position="19"/>
    </location>
</feature>
<feature type="domain" description="Nose resistant-to-fluoxetine protein N-terminal" evidence="3">
    <location>
        <begin position="89"/>
        <end position="213"/>
    </location>
</feature>
<organism evidence="4 5">
    <name type="scientific">Exocentrus adspersus</name>
    <dbReference type="NCBI Taxonomy" id="1586481"/>
    <lineage>
        <taxon>Eukaryota</taxon>
        <taxon>Metazoa</taxon>
        <taxon>Ecdysozoa</taxon>
        <taxon>Arthropoda</taxon>
        <taxon>Hexapoda</taxon>
        <taxon>Insecta</taxon>
        <taxon>Pterygota</taxon>
        <taxon>Neoptera</taxon>
        <taxon>Endopterygota</taxon>
        <taxon>Coleoptera</taxon>
        <taxon>Polyphaga</taxon>
        <taxon>Cucujiformia</taxon>
        <taxon>Chrysomeloidea</taxon>
        <taxon>Cerambycidae</taxon>
        <taxon>Lamiinae</taxon>
        <taxon>Acanthocinini</taxon>
        <taxon>Exocentrus</taxon>
    </lineage>
</organism>
<proteinExistence type="predicted"/>
<dbReference type="Proteomes" id="UP001159042">
    <property type="component" value="Unassembled WGS sequence"/>
</dbReference>
<dbReference type="Pfam" id="PF20146">
    <property type="entry name" value="NRF"/>
    <property type="match status" value="1"/>
</dbReference>
<keyword evidence="5" id="KW-1185">Reference proteome</keyword>
<feature type="transmembrane region" description="Helical" evidence="1">
    <location>
        <begin position="630"/>
        <end position="654"/>
    </location>
</feature>
<keyword evidence="1" id="KW-0472">Membrane</keyword>
<feature type="transmembrane region" description="Helical" evidence="1">
    <location>
        <begin position="704"/>
        <end position="725"/>
    </location>
</feature>
<dbReference type="SMART" id="SM00703">
    <property type="entry name" value="NRF"/>
    <property type="match status" value="1"/>
</dbReference>
<feature type="transmembrane region" description="Helical" evidence="1">
    <location>
        <begin position="228"/>
        <end position="250"/>
    </location>
</feature>
<feature type="transmembrane region" description="Helical" evidence="1">
    <location>
        <begin position="569"/>
        <end position="587"/>
    </location>
</feature>
<name>A0AAV8VXU3_9CUCU</name>
<feature type="transmembrane region" description="Helical" evidence="1">
    <location>
        <begin position="599"/>
        <end position="618"/>
    </location>
</feature>
<accession>A0AAV8VXU3</accession>
<evidence type="ECO:0000256" key="2">
    <source>
        <dbReference type="SAM" id="SignalP"/>
    </source>
</evidence>
<feature type="transmembrane region" description="Helical" evidence="1">
    <location>
        <begin position="496"/>
        <end position="516"/>
    </location>
</feature>
<keyword evidence="2" id="KW-0732">Signal</keyword>
<dbReference type="EMBL" id="JANEYG010000020">
    <property type="protein sequence ID" value="KAJ8919186.1"/>
    <property type="molecule type" value="Genomic_DNA"/>
</dbReference>
<gene>
    <name evidence="4" type="ORF">NQ315_012174</name>
</gene>
<evidence type="ECO:0000313" key="4">
    <source>
        <dbReference type="EMBL" id="KAJ8919186.1"/>
    </source>
</evidence>